<feature type="compositionally biased region" description="Basic and acidic residues" evidence="1">
    <location>
        <begin position="33"/>
        <end position="50"/>
    </location>
</feature>
<gene>
    <name evidence="2" type="ORF">NDU88_004632</name>
</gene>
<evidence type="ECO:0000256" key="1">
    <source>
        <dbReference type="SAM" id="MobiDB-lite"/>
    </source>
</evidence>
<evidence type="ECO:0000313" key="3">
    <source>
        <dbReference type="Proteomes" id="UP001066276"/>
    </source>
</evidence>
<organism evidence="2 3">
    <name type="scientific">Pleurodeles waltl</name>
    <name type="common">Iberian ribbed newt</name>
    <dbReference type="NCBI Taxonomy" id="8319"/>
    <lineage>
        <taxon>Eukaryota</taxon>
        <taxon>Metazoa</taxon>
        <taxon>Chordata</taxon>
        <taxon>Craniata</taxon>
        <taxon>Vertebrata</taxon>
        <taxon>Euteleostomi</taxon>
        <taxon>Amphibia</taxon>
        <taxon>Batrachia</taxon>
        <taxon>Caudata</taxon>
        <taxon>Salamandroidea</taxon>
        <taxon>Salamandridae</taxon>
        <taxon>Pleurodelinae</taxon>
        <taxon>Pleurodeles</taxon>
    </lineage>
</organism>
<name>A0AAV7UFX3_PLEWA</name>
<dbReference type="EMBL" id="JANPWB010000005">
    <property type="protein sequence ID" value="KAJ1187864.1"/>
    <property type="molecule type" value="Genomic_DNA"/>
</dbReference>
<evidence type="ECO:0000313" key="2">
    <source>
        <dbReference type="EMBL" id="KAJ1187864.1"/>
    </source>
</evidence>
<dbReference type="Proteomes" id="UP001066276">
    <property type="component" value="Chromosome 3_1"/>
</dbReference>
<sequence length="83" mass="9501">MPRLTRTLLFAQVPSARHSHEARLHPTLKRKQTQRESQEIAEGWSDKENTRNSLVARGCPPALWVPNATTQQLQLKSQDMDVL</sequence>
<accession>A0AAV7UFX3</accession>
<comment type="caution">
    <text evidence="2">The sequence shown here is derived from an EMBL/GenBank/DDBJ whole genome shotgun (WGS) entry which is preliminary data.</text>
</comment>
<reference evidence="2" key="1">
    <citation type="journal article" date="2022" name="bioRxiv">
        <title>Sequencing and chromosome-scale assembly of the giantPleurodeles waltlgenome.</title>
        <authorList>
            <person name="Brown T."/>
            <person name="Elewa A."/>
            <person name="Iarovenko S."/>
            <person name="Subramanian E."/>
            <person name="Araus A.J."/>
            <person name="Petzold A."/>
            <person name="Susuki M."/>
            <person name="Suzuki K.-i.T."/>
            <person name="Hayashi T."/>
            <person name="Toyoda A."/>
            <person name="Oliveira C."/>
            <person name="Osipova E."/>
            <person name="Leigh N.D."/>
            <person name="Simon A."/>
            <person name="Yun M.H."/>
        </authorList>
    </citation>
    <scope>NUCLEOTIDE SEQUENCE</scope>
    <source>
        <strain evidence="2">20211129_DDA</strain>
        <tissue evidence="2">Liver</tissue>
    </source>
</reference>
<feature type="region of interest" description="Disordered" evidence="1">
    <location>
        <begin position="15"/>
        <end position="52"/>
    </location>
</feature>
<protein>
    <recommendedName>
        <fullName evidence="4">Secreted protein</fullName>
    </recommendedName>
</protein>
<dbReference type="AlphaFoldDB" id="A0AAV7UFX3"/>
<evidence type="ECO:0008006" key="4">
    <source>
        <dbReference type="Google" id="ProtNLM"/>
    </source>
</evidence>
<keyword evidence="3" id="KW-1185">Reference proteome</keyword>
<proteinExistence type="predicted"/>